<evidence type="ECO:0000313" key="2">
    <source>
        <dbReference type="Proteomes" id="UP001218218"/>
    </source>
</evidence>
<dbReference type="AlphaFoldDB" id="A0AAD7AH05"/>
<sequence length="119" mass="13019">MSLAETNEFVRGGEAGLDAIGVSAEQWVVIDQTGLEGSTWLVREQIPYEKAHGMMTNLDVVKLGYQFEAFVDGEAGVQADCAWKWKPLEGMDAEEISEKHIKKANALQELRDGGYAGAD</sequence>
<organism evidence="1 2">
    <name type="scientific">Mycena albidolilacea</name>
    <dbReference type="NCBI Taxonomy" id="1033008"/>
    <lineage>
        <taxon>Eukaryota</taxon>
        <taxon>Fungi</taxon>
        <taxon>Dikarya</taxon>
        <taxon>Basidiomycota</taxon>
        <taxon>Agaricomycotina</taxon>
        <taxon>Agaricomycetes</taxon>
        <taxon>Agaricomycetidae</taxon>
        <taxon>Agaricales</taxon>
        <taxon>Marasmiineae</taxon>
        <taxon>Mycenaceae</taxon>
        <taxon>Mycena</taxon>
    </lineage>
</organism>
<dbReference type="EMBL" id="JARIHO010000007">
    <property type="protein sequence ID" value="KAJ7358454.1"/>
    <property type="molecule type" value="Genomic_DNA"/>
</dbReference>
<evidence type="ECO:0000313" key="1">
    <source>
        <dbReference type="EMBL" id="KAJ7358454.1"/>
    </source>
</evidence>
<reference evidence="1" key="1">
    <citation type="submission" date="2023-03" db="EMBL/GenBank/DDBJ databases">
        <title>Massive genome expansion in bonnet fungi (Mycena s.s.) driven by repeated elements and novel gene families across ecological guilds.</title>
        <authorList>
            <consortium name="Lawrence Berkeley National Laboratory"/>
            <person name="Harder C.B."/>
            <person name="Miyauchi S."/>
            <person name="Viragh M."/>
            <person name="Kuo A."/>
            <person name="Thoen E."/>
            <person name="Andreopoulos B."/>
            <person name="Lu D."/>
            <person name="Skrede I."/>
            <person name="Drula E."/>
            <person name="Henrissat B."/>
            <person name="Morin E."/>
            <person name="Kohler A."/>
            <person name="Barry K."/>
            <person name="LaButti K."/>
            <person name="Morin E."/>
            <person name="Salamov A."/>
            <person name="Lipzen A."/>
            <person name="Mereny Z."/>
            <person name="Hegedus B."/>
            <person name="Baldrian P."/>
            <person name="Stursova M."/>
            <person name="Weitz H."/>
            <person name="Taylor A."/>
            <person name="Grigoriev I.V."/>
            <person name="Nagy L.G."/>
            <person name="Martin F."/>
            <person name="Kauserud H."/>
        </authorList>
    </citation>
    <scope>NUCLEOTIDE SEQUENCE</scope>
    <source>
        <strain evidence="1">CBHHK002</strain>
    </source>
</reference>
<accession>A0AAD7AH05</accession>
<name>A0AAD7AH05_9AGAR</name>
<protein>
    <submittedName>
        <fullName evidence="1">Uncharacterized protein</fullName>
    </submittedName>
</protein>
<keyword evidence="2" id="KW-1185">Reference proteome</keyword>
<proteinExistence type="predicted"/>
<comment type="caution">
    <text evidence="1">The sequence shown here is derived from an EMBL/GenBank/DDBJ whole genome shotgun (WGS) entry which is preliminary data.</text>
</comment>
<gene>
    <name evidence="1" type="ORF">DFH08DRAFT_802281</name>
</gene>
<dbReference type="Proteomes" id="UP001218218">
    <property type="component" value="Unassembled WGS sequence"/>
</dbReference>